<dbReference type="Proteomes" id="UP000789366">
    <property type="component" value="Unassembled WGS sequence"/>
</dbReference>
<gene>
    <name evidence="1" type="ORF">SPELUC_LOCUS4666</name>
</gene>
<evidence type="ECO:0000313" key="1">
    <source>
        <dbReference type="EMBL" id="CAG8537921.1"/>
    </source>
</evidence>
<keyword evidence="2" id="KW-1185">Reference proteome</keyword>
<sequence>IIKIRFENTYLQTYYSPPTVKCSTTHKGIINTNDNTPIFENHFDDFFEYSIKKIQVDEDNTLYEDRFSNLSAMARDFLAIPSTSIASKQMFSCADHIIDDDHTSLDHNTVAVLMCQQNWLEMATKFG</sequence>
<feature type="non-terminal residue" evidence="1">
    <location>
        <position position="1"/>
    </location>
</feature>
<dbReference type="EMBL" id="CAJVPW010004275">
    <property type="protein sequence ID" value="CAG8537921.1"/>
    <property type="molecule type" value="Genomic_DNA"/>
</dbReference>
<name>A0ACA9LP58_9GLOM</name>
<accession>A0ACA9LP58</accession>
<proteinExistence type="predicted"/>
<comment type="caution">
    <text evidence="1">The sequence shown here is derived from an EMBL/GenBank/DDBJ whole genome shotgun (WGS) entry which is preliminary data.</text>
</comment>
<protein>
    <submittedName>
        <fullName evidence="1">2331_t:CDS:1</fullName>
    </submittedName>
</protein>
<evidence type="ECO:0000313" key="2">
    <source>
        <dbReference type="Proteomes" id="UP000789366"/>
    </source>
</evidence>
<reference evidence="1" key="1">
    <citation type="submission" date="2021-06" db="EMBL/GenBank/DDBJ databases">
        <authorList>
            <person name="Kallberg Y."/>
            <person name="Tangrot J."/>
            <person name="Rosling A."/>
        </authorList>
    </citation>
    <scope>NUCLEOTIDE SEQUENCE</scope>
    <source>
        <strain evidence="1">28 12/20/2015</strain>
    </source>
</reference>
<organism evidence="1 2">
    <name type="scientific">Cetraspora pellucida</name>
    <dbReference type="NCBI Taxonomy" id="1433469"/>
    <lineage>
        <taxon>Eukaryota</taxon>
        <taxon>Fungi</taxon>
        <taxon>Fungi incertae sedis</taxon>
        <taxon>Mucoromycota</taxon>
        <taxon>Glomeromycotina</taxon>
        <taxon>Glomeromycetes</taxon>
        <taxon>Diversisporales</taxon>
        <taxon>Gigasporaceae</taxon>
        <taxon>Cetraspora</taxon>
    </lineage>
</organism>